<gene>
    <name evidence="1" type="ORF">ARMSODRAFT_60217</name>
</gene>
<proteinExistence type="predicted"/>
<reference evidence="2" key="1">
    <citation type="journal article" date="2017" name="Nat. Ecol. Evol.">
        <title>Genome expansion and lineage-specific genetic innovations in the forest pathogenic fungi Armillaria.</title>
        <authorList>
            <person name="Sipos G."/>
            <person name="Prasanna A.N."/>
            <person name="Walter M.C."/>
            <person name="O'Connor E."/>
            <person name="Balint B."/>
            <person name="Krizsan K."/>
            <person name="Kiss B."/>
            <person name="Hess J."/>
            <person name="Varga T."/>
            <person name="Slot J."/>
            <person name="Riley R."/>
            <person name="Boka B."/>
            <person name="Rigling D."/>
            <person name="Barry K."/>
            <person name="Lee J."/>
            <person name="Mihaltcheva S."/>
            <person name="LaButti K."/>
            <person name="Lipzen A."/>
            <person name="Waldron R."/>
            <person name="Moloney N.M."/>
            <person name="Sperisen C."/>
            <person name="Kredics L."/>
            <person name="Vagvoelgyi C."/>
            <person name="Patrignani A."/>
            <person name="Fitzpatrick D."/>
            <person name="Nagy I."/>
            <person name="Doyle S."/>
            <person name="Anderson J.B."/>
            <person name="Grigoriev I.V."/>
            <person name="Gueldener U."/>
            <person name="Muensterkoetter M."/>
            <person name="Nagy L.G."/>
        </authorList>
    </citation>
    <scope>NUCLEOTIDE SEQUENCE [LARGE SCALE GENOMIC DNA]</scope>
    <source>
        <strain evidence="2">28-4</strain>
    </source>
</reference>
<evidence type="ECO:0000313" key="2">
    <source>
        <dbReference type="Proteomes" id="UP000218334"/>
    </source>
</evidence>
<dbReference type="Proteomes" id="UP000218334">
    <property type="component" value="Unassembled WGS sequence"/>
</dbReference>
<accession>A0A2H3CI81</accession>
<evidence type="ECO:0000313" key="1">
    <source>
        <dbReference type="EMBL" id="PBK78902.1"/>
    </source>
</evidence>
<dbReference type="AlphaFoldDB" id="A0A2H3CI81"/>
<keyword evidence="2" id="KW-1185">Reference proteome</keyword>
<protein>
    <submittedName>
        <fullName evidence="1">Uncharacterized protein</fullName>
    </submittedName>
</protein>
<name>A0A2H3CI81_9AGAR</name>
<sequence length="126" mass="14601">MKLRSVTSLSRPSWTSSLPCRTYRVTPLLLGKDPNLFDITSRAKTIRSITVNATYWYHSPTIISFIYASSRDRIRSLIFLGAMEAEHFKIKTSSPPLQRLSVFHRHPCRPLSFRQVKFLSNWIQSS</sequence>
<dbReference type="EMBL" id="KZ293415">
    <property type="protein sequence ID" value="PBK78902.1"/>
    <property type="molecule type" value="Genomic_DNA"/>
</dbReference>
<organism evidence="1 2">
    <name type="scientific">Armillaria solidipes</name>
    <dbReference type="NCBI Taxonomy" id="1076256"/>
    <lineage>
        <taxon>Eukaryota</taxon>
        <taxon>Fungi</taxon>
        <taxon>Dikarya</taxon>
        <taxon>Basidiomycota</taxon>
        <taxon>Agaricomycotina</taxon>
        <taxon>Agaricomycetes</taxon>
        <taxon>Agaricomycetidae</taxon>
        <taxon>Agaricales</taxon>
        <taxon>Marasmiineae</taxon>
        <taxon>Physalacriaceae</taxon>
        <taxon>Armillaria</taxon>
    </lineage>
</organism>